<organism>
    <name type="scientific">Ixodes scapularis</name>
    <name type="common">Black-legged tick</name>
    <name type="synonym">Deer tick</name>
    <dbReference type="NCBI Taxonomy" id="6945"/>
    <lineage>
        <taxon>Eukaryota</taxon>
        <taxon>Metazoa</taxon>
        <taxon>Ecdysozoa</taxon>
        <taxon>Arthropoda</taxon>
        <taxon>Chelicerata</taxon>
        <taxon>Arachnida</taxon>
        <taxon>Acari</taxon>
        <taxon>Parasitiformes</taxon>
        <taxon>Ixodida</taxon>
        <taxon>Ixodoidea</taxon>
        <taxon>Ixodidae</taxon>
        <taxon>Ixodinae</taxon>
        <taxon>Ixodes</taxon>
    </lineage>
</organism>
<dbReference type="EMBL" id="ABJB011044751">
    <property type="status" value="NOT_ANNOTATED_CDS"/>
    <property type="molecule type" value="Genomic_DNA"/>
</dbReference>
<name>B7PKB4_IXOSC</name>
<feature type="region of interest" description="Disordered" evidence="1">
    <location>
        <begin position="1"/>
        <end position="21"/>
    </location>
</feature>
<dbReference type="AlphaFoldDB" id="B7PKB4"/>
<reference evidence="2 4" key="1">
    <citation type="submission" date="2008-03" db="EMBL/GenBank/DDBJ databases">
        <title>Annotation of Ixodes scapularis.</title>
        <authorList>
            <consortium name="Ixodes scapularis Genome Project Consortium"/>
            <person name="Caler E."/>
            <person name="Hannick L.I."/>
            <person name="Bidwell S."/>
            <person name="Joardar V."/>
            <person name="Thiagarajan M."/>
            <person name="Amedeo P."/>
            <person name="Galinsky K.J."/>
            <person name="Schobel S."/>
            <person name="Inman J."/>
            <person name="Hostetler J."/>
            <person name="Miller J."/>
            <person name="Hammond M."/>
            <person name="Megy K."/>
            <person name="Lawson D."/>
            <person name="Kodira C."/>
            <person name="Sutton G."/>
            <person name="Meyer J."/>
            <person name="Hill C.A."/>
            <person name="Birren B."/>
            <person name="Nene V."/>
            <person name="Collins F."/>
            <person name="Alarcon-Chaidez F."/>
            <person name="Wikel S."/>
            <person name="Strausberg R."/>
        </authorList>
    </citation>
    <scope>NUCLEOTIDE SEQUENCE [LARGE SCALE GENOMIC DNA]</scope>
    <source>
        <strain evidence="4">Wikel</strain>
        <strain evidence="2">Wikel colony</strain>
    </source>
</reference>
<evidence type="ECO:0000313" key="3">
    <source>
        <dbReference type="EnsemblMetazoa" id="ISCW006444-PA"/>
    </source>
</evidence>
<dbReference type="PaxDb" id="6945-B7PKB4"/>
<proteinExistence type="predicted"/>
<sequence length="55" mass="5946">MPSWAGGGSPASPGQPAIDPQPRLFLHTRQGVAERCPSLPMRPSQARPFYPALFD</sequence>
<dbReference type="EnsemblMetazoa" id="ISCW006444-RA">
    <property type="protein sequence ID" value="ISCW006444-PA"/>
    <property type="gene ID" value="ISCW006444"/>
</dbReference>
<reference evidence="3" key="2">
    <citation type="submission" date="2020-05" db="UniProtKB">
        <authorList>
            <consortium name="EnsemblMetazoa"/>
        </authorList>
    </citation>
    <scope>IDENTIFICATION</scope>
    <source>
        <strain evidence="3">wikel</strain>
    </source>
</reference>
<feature type="region of interest" description="Disordered" evidence="1">
    <location>
        <begin position="36"/>
        <end position="55"/>
    </location>
</feature>
<dbReference type="HOGENOM" id="CLU_3034677_0_0_1"/>
<gene>
    <name evidence="2" type="ORF">IscW_ISCW006444</name>
</gene>
<evidence type="ECO:0000256" key="1">
    <source>
        <dbReference type="SAM" id="MobiDB-lite"/>
    </source>
</evidence>
<evidence type="ECO:0000313" key="4">
    <source>
        <dbReference type="Proteomes" id="UP000001555"/>
    </source>
</evidence>
<evidence type="ECO:0000313" key="2">
    <source>
        <dbReference type="EMBL" id="EEC07036.1"/>
    </source>
</evidence>
<keyword evidence="4" id="KW-1185">Reference proteome</keyword>
<dbReference type="EMBL" id="DS732103">
    <property type="protein sequence ID" value="EEC07036.1"/>
    <property type="molecule type" value="Genomic_DNA"/>
</dbReference>
<protein>
    <submittedName>
        <fullName evidence="2 3">Uncharacterized protein</fullName>
    </submittedName>
</protein>
<accession>B7PKB4</accession>
<dbReference type="InParanoid" id="B7PKB4"/>
<dbReference type="VEuPathDB" id="VectorBase:ISCW006444"/>
<dbReference type="Proteomes" id="UP000001555">
    <property type="component" value="Unassembled WGS sequence"/>
</dbReference>